<dbReference type="HOGENOM" id="CLU_2438148_0_0_6"/>
<evidence type="ECO:0000313" key="3">
    <source>
        <dbReference type="Proteomes" id="UP000007966"/>
    </source>
</evidence>
<dbReference type="OrthoDB" id="9890931at2"/>
<name>Q6D477_PECAS</name>
<feature type="region of interest" description="Disordered" evidence="1">
    <location>
        <begin position="56"/>
        <end position="80"/>
    </location>
</feature>
<evidence type="ECO:0000256" key="1">
    <source>
        <dbReference type="SAM" id="MobiDB-lite"/>
    </source>
</evidence>
<sequence length="90" mass="9753">MKITNEAVWRRQDGVPLGHEGAEGGELVGNTWPLRECGTPSDAGKLRLKSEVTLKKPSSSCYDGADVKEPPKKSQDPAPCVHCPTRLRAL</sequence>
<evidence type="ECO:0000313" key="2">
    <source>
        <dbReference type="EMBL" id="CAG75416.1"/>
    </source>
</evidence>
<dbReference type="KEGG" id="eca:ECA2517"/>
<accession>Q6D477</accession>
<protein>
    <submittedName>
        <fullName evidence="2">Uncharacterized protein</fullName>
    </submittedName>
</protein>
<reference evidence="2" key="1">
    <citation type="submission" date="2004-02" db="EMBL/GenBank/DDBJ databases">
        <title>The genome sequence of the enterobacterial phytopathogen Erwinia carotovora subsp. atroseptica SCRI1043 and functional genomic identification of novel virulence factors.</title>
        <authorList>
            <person name="Bell K.S."/>
            <person name="Sebaihia M."/>
            <person name="Pritchard L."/>
            <person name="Holden M."/>
            <person name="Hyman L.J."/>
            <person name="Holeva M.C."/>
            <person name="Thomson N.R."/>
            <person name="Bentley S.D."/>
            <person name="Churcher C."/>
            <person name="Mungall K."/>
            <person name="Atkin R."/>
            <person name="Bason N."/>
            <person name="Brooks K."/>
            <person name="Chillingworth T."/>
            <person name="Clark K."/>
            <person name="Doggett J."/>
            <person name="Fraser A."/>
            <person name="Hance Z."/>
            <person name="Hauser H."/>
            <person name="Jagels K."/>
            <person name="Moule S."/>
            <person name="Norbertczak H."/>
            <person name="Ormond D."/>
            <person name="Price C."/>
            <person name="Quail M.A."/>
            <person name="Sanders M."/>
            <person name="Walker D."/>
            <person name="Whitehead S."/>
            <person name="Salmond G.P.C."/>
            <person name="Birch P.R.J."/>
            <person name="Barrell B.G."/>
            <person name="Parkhill J."/>
            <person name="Toth I.K."/>
        </authorList>
    </citation>
    <scope>NUCLEOTIDE SEQUENCE</scope>
    <source>
        <strain evidence="2">SCRI1043</strain>
    </source>
</reference>
<proteinExistence type="predicted"/>
<dbReference type="Proteomes" id="UP000007966">
    <property type="component" value="Chromosome"/>
</dbReference>
<keyword evidence="3" id="KW-1185">Reference proteome</keyword>
<dbReference type="eggNOG" id="ENOG5032M87">
    <property type="taxonomic scope" value="Bacteria"/>
</dbReference>
<dbReference type="EMBL" id="BX950851">
    <property type="protein sequence ID" value="CAG75416.1"/>
    <property type="molecule type" value="Genomic_DNA"/>
</dbReference>
<dbReference type="RefSeq" id="WP_011094062.1">
    <property type="nucleotide sequence ID" value="NC_004547.2"/>
</dbReference>
<gene>
    <name evidence="2" type="ordered locus">ECA2517</name>
</gene>
<organism evidence="2 3">
    <name type="scientific">Pectobacterium atrosepticum (strain SCRI 1043 / ATCC BAA-672)</name>
    <name type="common">Erwinia carotovora subsp. atroseptica</name>
    <dbReference type="NCBI Taxonomy" id="218491"/>
    <lineage>
        <taxon>Bacteria</taxon>
        <taxon>Pseudomonadati</taxon>
        <taxon>Pseudomonadota</taxon>
        <taxon>Gammaproteobacteria</taxon>
        <taxon>Enterobacterales</taxon>
        <taxon>Pectobacteriaceae</taxon>
        <taxon>Pectobacterium</taxon>
    </lineage>
</organism>
<feature type="compositionally biased region" description="Basic and acidic residues" evidence="1">
    <location>
        <begin position="65"/>
        <end position="75"/>
    </location>
</feature>
<dbReference type="AlphaFoldDB" id="Q6D477"/>